<keyword evidence="2" id="KW-1185">Reference proteome</keyword>
<name>A0AAV4W0R5_CAEEX</name>
<gene>
    <name evidence="1" type="ORF">CEXT_493181</name>
</gene>
<evidence type="ECO:0000313" key="1">
    <source>
        <dbReference type="EMBL" id="GIY75789.1"/>
    </source>
</evidence>
<organism evidence="1 2">
    <name type="scientific">Caerostris extrusa</name>
    <name type="common">Bark spider</name>
    <name type="synonym">Caerostris bankana</name>
    <dbReference type="NCBI Taxonomy" id="172846"/>
    <lineage>
        <taxon>Eukaryota</taxon>
        <taxon>Metazoa</taxon>
        <taxon>Ecdysozoa</taxon>
        <taxon>Arthropoda</taxon>
        <taxon>Chelicerata</taxon>
        <taxon>Arachnida</taxon>
        <taxon>Araneae</taxon>
        <taxon>Araneomorphae</taxon>
        <taxon>Entelegynae</taxon>
        <taxon>Araneoidea</taxon>
        <taxon>Araneidae</taxon>
        <taxon>Caerostris</taxon>
    </lineage>
</organism>
<evidence type="ECO:0000313" key="2">
    <source>
        <dbReference type="Proteomes" id="UP001054945"/>
    </source>
</evidence>
<comment type="caution">
    <text evidence="1">The sequence shown here is derived from an EMBL/GenBank/DDBJ whole genome shotgun (WGS) entry which is preliminary data.</text>
</comment>
<dbReference type="EMBL" id="BPLR01015389">
    <property type="protein sequence ID" value="GIY75789.1"/>
    <property type="molecule type" value="Genomic_DNA"/>
</dbReference>
<protein>
    <submittedName>
        <fullName evidence="1">Uncharacterized protein</fullName>
    </submittedName>
</protein>
<dbReference type="Proteomes" id="UP001054945">
    <property type="component" value="Unassembled WGS sequence"/>
</dbReference>
<proteinExistence type="predicted"/>
<reference evidence="1 2" key="1">
    <citation type="submission" date="2021-06" db="EMBL/GenBank/DDBJ databases">
        <title>Caerostris extrusa draft genome.</title>
        <authorList>
            <person name="Kono N."/>
            <person name="Arakawa K."/>
        </authorList>
    </citation>
    <scope>NUCLEOTIDE SEQUENCE [LARGE SCALE GENOMIC DNA]</scope>
</reference>
<accession>A0AAV4W0R5</accession>
<sequence>MNEESRWAWMIPYDTAHTLPPVMILQNGRQTEILKLIEQELYRLVTMKILGDYLKCFPNTAMRYHATTGGHPMFSRNYFHHGSETANPTKMSKMRGYIFQGISLRWANENSTTIICGKQYHVASCGEMWSCAAKPQTASPD</sequence>
<dbReference type="AlphaFoldDB" id="A0AAV4W0R5"/>